<keyword evidence="1 3" id="KW-0547">Nucleotide-binding</keyword>
<name>A0ABD3X637_SINWO</name>
<evidence type="ECO:0008006" key="9">
    <source>
        <dbReference type="Google" id="ProtNLM"/>
    </source>
</evidence>
<evidence type="ECO:0000256" key="3">
    <source>
        <dbReference type="PROSITE-ProRule" id="PRU10141"/>
    </source>
</evidence>
<dbReference type="InterPro" id="IPR011029">
    <property type="entry name" value="DEATH-like_dom_sf"/>
</dbReference>
<keyword evidence="8" id="KW-1185">Reference proteome</keyword>
<feature type="compositionally biased region" description="Basic and acidic residues" evidence="4">
    <location>
        <begin position="315"/>
        <end position="335"/>
    </location>
</feature>
<dbReference type="PROSITE" id="PS50011">
    <property type="entry name" value="PROTEIN_KINASE_DOM"/>
    <property type="match status" value="1"/>
</dbReference>
<dbReference type="AlphaFoldDB" id="A0ABD3X637"/>
<dbReference type="GO" id="GO:0005524">
    <property type="term" value="F:ATP binding"/>
    <property type="evidence" value="ECO:0007669"/>
    <property type="project" value="UniProtKB-UniRule"/>
</dbReference>
<dbReference type="PANTHER" id="PTHR27001">
    <property type="entry name" value="OS01G0253100 PROTEIN"/>
    <property type="match status" value="1"/>
</dbReference>
<dbReference type="InterPro" id="IPR017441">
    <property type="entry name" value="Protein_kinase_ATP_BS"/>
</dbReference>
<protein>
    <recommendedName>
        <fullName evidence="9">Protein kinase domain-containing protein</fullName>
    </recommendedName>
</protein>
<evidence type="ECO:0000259" key="6">
    <source>
        <dbReference type="PROSITE" id="PS50168"/>
    </source>
</evidence>
<dbReference type="Pfam" id="PF01335">
    <property type="entry name" value="DED"/>
    <property type="match status" value="1"/>
</dbReference>
<dbReference type="Pfam" id="PF00069">
    <property type="entry name" value="Pkinase"/>
    <property type="match status" value="1"/>
</dbReference>
<feature type="compositionally biased region" description="Polar residues" evidence="4">
    <location>
        <begin position="282"/>
        <end position="300"/>
    </location>
</feature>
<gene>
    <name evidence="7" type="ORF">ACJMK2_028119</name>
</gene>
<proteinExistence type="predicted"/>
<evidence type="ECO:0000313" key="7">
    <source>
        <dbReference type="EMBL" id="KAL3881719.1"/>
    </source>
</evidence>
<dbReference type="PROSITE" id="PS50168">
    <property type="entry name" value="DED"/>
    <property type="match status" value="1"/>
</dbReference>
<dbReference type="PROSITE" id="PS00107">
    <property type="entry name" value="PROTEIN_KINASE_ATP"/>
    <property type="match status" value="1"/>
</dbReference>
<dbReference type="EMBL" id="JBJQND010000003">
    <property type="protein sequence ID" value="KAL3881719.1"/>
    <property type="molecule type" value="Genomic_DNA"/>
</dbReference>
<organism evidence="7 8">
    <name type="scientific">Sinanodonta woodiana</name>
    <name type="common">Chinese pond mussel</name>
    <name type="synonym">Anodonta woodiana</name>
    <dbReference type="NCBI Taxonomy" id="1069815"/>
    <lineage>
        <taxon>Eukaryota</taxon>
        <taxon>Metazoa</taxon>
        <taxon>Spiralia</taxon>
        <taxon>Lophotrochozoa</taxon>
        <taxon>Mollusca</taxon>
        <taxon>Bivalvia</taxon>
        <taxon>Autobranchia</taxon>
        <taxon>Heteroconchia</taxon>
        <taxon>Palaeoheterodonta</taxon>
        <taxon>Unionida</taxon>
        <taxon>Unionoidea</taxon>
        <taxon>Unionidae</taxon>
        <taxon>Unioninae</taxon>
        <taxon>Sinanodonta</taxon>
    </lineage>
</organism>
<dbReference type="InterPro" id="IPR000719">
    <property type="entry name" value="Prot_kinase_dom"/>
</dbReference>
<evidence type="ECO:0000256" key="4">
    <source>
        <dbReference type="SAM" id="MobiDB-lite"/>
    </source>
</evidence>
<dbReference type="Gene3D" id="1.10.533.10">
    <property type="entry name" value="Death Domain, Fas"/>
    <property type="match status" value="1"/>
</dbReference>
<dbReference type="InterPro" id="IPR008266">
    <property type="entry name" value="Tyr_kinase_AS"/>
</dbReference>
<feature type="domain" description="DED" evidence="6">
    <location>
        <begin position="11"/>
        <end position="91"/>
    </location>
</feature>
<keyword evidence="2 3" id="KW-0067">ATP-binding</keyword>
<reference evidence="7 8" key="1">
    <citation type="submission" date="2024-11" db="EMBL/GenBank/DDBJ databases">
        <title>Chromosome-level genome assembly of the freshwater bivalve Anodonta woodiana.</title>
        <authorList>
            <person name="Chen X."/>
        </authorList>
    </citation>
    <scope>NUCLEOTIDE SEQUENCE [LARGE SCALE GENOMIC DNA]</scope>
    <source>
        <strain evidence="7">MN2024</strain>
        <tissue evidence="7">Gills</tissue>
    </source>
</reference>
<feature type="region of interest" description="Disordered" evidence="4">
    <location>
        <begin position="282"/>
        <end position="362"/>
    </location>
</feature>
<feature type="compositionally biased region" description="Basic and acidic residues" evidence="4">
    <location>
        <begin position="342"/>
        <end position="362"/>
    </location>
</feature>
<feature type="binding site" evidence="3">
    <location>
        <position position="436"/>
    </location>
    <ligand>
        <name>ATP</name>
        <dbReference type="ChEBI" id="CHEBI:30616"/>
    </ligand>
</feature>
<dbReference type="Gene3D" id="1.10.510.10">
    <property type="entry name" value="Transferase(Phosphotransferase) domain 1"/>
    <property type="match status" value="1"/>
</dbReference>
<evidence type="ECO:0000256" key="2">
    <source>
        <dbReference type="ARBA" id="ARBA00022840"/>
    </source>
</evidence>
<feature type="domain" description="Protein kinase" evidence="5">
    <location>
        <begin position="406"/>
        <end position="648"/>
    </location>
</feature>
<evidence type="ECO:0000256" key="1">
    <source>
        <dbReference type="ARBA" id="ARBA00022741"/>
    </source>
</evidence>
<dbReference type="SUPFAM" id="SSF56112">
    <property type="entry name" value="Protein kinase-like (PK-like)"/>
    <property type="match status" value="1"/>
</dbReference>
<evidence type="ECO:0000313" key="8">
    <source>
        <dbReference type="Proteomes" id="UP001634394"/>
    </source>
</evidence>
<evidence type="ECO:0000259" key="5">
    <source>
        <dbReference type="PROSITE" id="PS50011"/>
    </source>
</evidence>
<dbReference type="PANTHER" id="PTHR27001:SF931">
    <property type="entry name" value="OS11G0664100 PROTEIN"/>
    <property type="match status" value="1"/>
</dbReference>
<dbReference type="Proteomes" id="UP001634394">
    <property type="component" value="Unassembled WGS sequence"/>
</dbReference>
<dbReference type="InterPro" id="IPR001875">
    <property type="entry name" value="DED_dom"/>
</dbReference>
<dbReference type="SMART" id="SM00031">
    <property type="entry name" value="DED"/>
    <property type="match status" value="1"/>
</dbReference>
<dbReference type="InterPro" id="IPR011009">
    <property type="entry name" value="Kinase-like_dom_sf"/>
</dbReference>
<dbReference type="PROSITE" id="PS00109">
    <property type="entry name" value="PROTEIN_KINASE_TYR"/>
    <property type="match status" value="1"/>
</dbReference>
<dbReference type="SUPFAM" id="SSF47986">
    <property type="entry name" value="DEATH domain"/>
    <property type="match status" value="1"/>
</dbReference>
<comment type="caution">
    <text evidence="7">The sequence shown here is derived from an EMBL/GenBank/DDBJ whole genome shotgun (WGS) entry which is preliminary data.</text>
</comment>
<sequence>MAYTSSSEENGYRLLLDKIAEELTHGDVDDLVFLLRFLIEGKRNRLSINGDPRKLLTRLQKQDYIGLHNLALLLELFDLIGRNDLIQDIKRYDCNITSENCQISPFIRDLWKFGQKIDESEDLKKSAFLLGWDKEIEEIQKPWQFFEKAFEKGILEKDEYNKLKEFANTIGQTKTLESVLENEAKKNSQGYQNIHDLHNEKILDNEAIKASEDIPREGERNDSWKETSEKIHLAGRISNQNLSRSFPDIHDPTNIKTFQNVAADTEQMSSTDQLMTEAIMTTDQPDPNNTGEFRQSSNMVDSAHPIDSAINLNKSRYDGDKRDGQDADVTGKDKITPLNAVGKEKHEEDETKQRSVETKDRLPQQDLLEFKLKRAPLSTTQEQLVVFPRNPRCGRIISLELDAMKKMKGERIGKGSFGTVYKAKMPDGDNRKFAIKLINVSSDGFQKSYEKEISNGRILHPFINPIIARAEDLSEKVVYLMYPYMENLDLRCNIDHENAGNNLRKEGEESNSQIWTRCIYQIAHAVDYLHNPVKSSYRGRVFHQDLTSRNILLDGHFNVKIGDFGMAVEANKNATSATLSKEREPHDYHPPGMNQLKYTASYDIFSVGVVMLEILTGKKTKLMGKPEYLYEKYICQGGYGDLIHDLDE</sequence>
<feature type="non-terminal residue" evidence="7">
    <location>
        <position position="648"/>
    </location>
</feature>
<accession>A0ABD3X637</accession>